<feature type="compositionally biased region" description="Polar residues" evidence="2">
    <location>
        <begin position="480"/>
        <end position="490"/>
    </location>
</feature>
<accession>A0A5C3EYW8</accession>
<dbReference type="EMBL" id="OOIP01000007">
    <property type="protein sequence ID" value="SPO37474.1"/>
    <property type="molecule type" value="Genomic_DNA"/>
</dbReference>
<proteinExistence type="predicted"/>
<feature type="compositionally biased region" description="Low complexity" evidence="2">
    <location>
        <begin position="807"/>
        <end position="844"/>
    </location>
</feature>
<feature type="region of interest" description="Disordered" evidence="2">
    <location>
        <begin position="112"/>
        <end position="299"/>
    </location>
</feature>
<feature type="region of interest" description="Disordered" evidence="2">
    <location>
        <begin position="709"/>
        <end position="746"/>
    </location>
</feature>
<feature type="compositionally biased region" description="Low complexity" evidence="2">
    <location>
        <begin position="158"/>
        <end position="173"/>
    </location>
</feature>
<feature type="compositionally biased region" description="Basic and acidic residues" evidence="2">
    <location>
        <begin position="342"/>
        <end position="358"/>
    </location>
</feature>
<dbReference type="Proteomes" id="UP000323386">
    <property type="component" value="Unassembled WGS sequence"/>
</dbReference>
<feature type="compositionally biased region" description="Low complexity" evidence="2">
    <location>
        <begin position="367"/>
        <end position="387"/>
    </location>
</feature>
<feature type="compositionally biased region" description="Low complexity" evidence="2">
    <location>
        <begin position="709"/>
        <end position="736"/>
    </location>
</feature>
<feature type="region of interest" description="Disordered" evidence="2">
    <location>
        <begin position="1"/>
        <end position="65"/>
    </location>
</feature>
<feature type="region of interest" description="Disordered" evidence="2">
    <location>
        <begin position="658"/>
        <end position="679"/>
    </location>
</feature>
<evidence type="ECO:0000313" key="3">
    <source>
        <dbReference type="EMBL" id="SPO37474.1"/>
    </source>
</evidence>
<dbReference type="OrthoDB" id="2556077at2759"/>
<feature type="compositionally biased region" description="Basic and acidic residues" evidence="2">
    <location>
        <begin position="279"/>
        <end position="288"/>
    </location>
</feature>
<keyword evidence="4" id="KW-1185">Reference proteome</keyword>
<evidence type="ECO:0000256" key="1">
    <source>
        <dbReference type="SAM" id="Coils"/>
    </source>
</evidence>
<reference evidence="3 4" key="1">
    <citation type="submission" date="2018-03" db="EMBL/GenBank/DDBJ databases">
        <authorList>
            <person name="Guldener U."/>
        </authorList>
    </citation>
    <scope>NUCLEOTIDE SEQUENCE [LARGE SCALE GENOMIC DNA]</scope>
    <source>
        <strain evidence="3 4">DAOM196992</strain>
    </source>
</reference>
<keyword evidence="1" id="KW-0175">Coiled coil</keyword>
<feature type="compositionally biased region" description="Low complexity" evidence="2">
    <location>
        <begin position="1"/>
        <end position="11"/>
    </location>
</feature>
<organism evidence="3 4">
    <name type="scientific">Pseudozyma flocculosa</name>
    <dbReference type="NCBI Taxonomy" id="84751"/>
    <lineage>
        <taxon>Eukaryota</taxon>
        <taxon>Fungi</taxon>
        <taxon>Dikarya</taxon>
        <taxon>Basidiomycota</taxon>
        <taxon>Ustilaginomycotina</taxon>
        <taxon>Ustilaginomycetes</taxon>
        <taxon>Ustilaginales</taxon>
        <taxon>Ustilaginaceae</taxon>
        <taxon>Pseudozyma</taxon>
    </lineage>
</organism>
<feature type="compositionally biased region" description="Low complexity" evidence="2">
    <location>
        <begin position="426"/>
        <end position="435"/>
    </location>
</feature>
<dbReference type="AlphaFoldDB" id="A0A5C3EYW8"/>
<feature type="region of interest" description="Disordered" evidence="2">
    <location>
        <begin position="341"/>
        <end position="440"/>
    </location>
</feature>
<feature type="compositionally biased region" description="Low complexity" evidence="2">
    <location>
        <begin position="218"/>
        <end position="242"/>
    </location>
</feature>
<sequence>MGLQFASSEAAAAERRPWSYGSTADTSTTSQAPTPDLARSQVGNTDSDDEDPPGVSSTPSDTVVPATCAVTSEDLRVFQDLLSRWSQKQPVAAVTGGDEDETSRIHDIDLLFGDTPEPQAADSPAPPTAGAAVRPAQDVQVHASPAGQRRQPAPETCAAPPRADGIAAASAPALRLPGMAAQQQSGPGRTDPLLASGGQRGSDSPLPGPNSGGEALGPAARLTASSSAPSATPSATPTAAPAVPMIGPAKRPRGRPPKYPRPDGTAAPKKKAPAKRKAKTAEDGDARKKPTTKAAARGAVPITIADLGRMIPKNAPPADIEAFIRSNVKLFADLFIALQKQASEDRKVRERAKEELKGIARSRSVGASPATSTSAAATPAAATAPPSRGQSAPPPLLPLGTSTGPGLFSSADTGAAPLPSADHARASSAATSTTTQKSGGRDFSQVLAQALSELLTNSAAPSAAHARQSSSTAAPPRGQRSASVGATETGATPAAKRRRSEANVDLHATVKKRMADVSSSHNDLRQEMLRLKVDKQFFDNAQKTVDERIKVLRERIMARSKDLQREREANRKARVEARQVKKDHRAAERMLRQSQNFEKTLEAQTLLLEAEIATEEQARREREEAERFELDAALFDGQHQIDLADSANDEVVVPIPAALGDHLDPSDGSGNSGSGDAMTDDDLARALGISLSDLSRFTREGLGSPMAASMLAAPPASSPQPSLAPAASEATAAMDPPTQPDQATDQASNLALDPADSVMDLSHLLDAAAAAEAASAPAGDSGQEAASSLDALMDFSMPDFDLGSLFEASAEPASPSAGANESSAAVVEQQPDEQQQQQQEVQQQ</sequence>
<evidence type="ECO:0000313" key="4">
    <source>
        <dbReference type="Proteomes" id="UP000323386"/>
    </source>
</evidence>
<feature type="compositionally biased region" description="Basic residues" evidence="2">
    <location>
        <begin position="268"/>
        <end position="278"/>
    </location>
</feature>
<feature type="coiled-coil region" evidence="1">
    <location>
        <begin position="563"/>
        <end position="590"/>
    </location>
</feature>
<protein>
    <submittedName>
        <fullName evidence="3">Uncharacterized protein</fullName>
    </submittedName>
</protein>
<feature type="compositionally biased region" description="Polar residues" evidence="2">
    <location>
        <begin position="20"/>
        <end position="33"/>
    </location>
</feature>
<gene>
    <name evidence="3" type="ORF">PSFLO_02949</name>
</gene>
<name>A0A5C3EYW8_9BASI</name>
<feature type="region of interest" description="Disordered" evidence="2">
    <location>
        <begin position="806"/>
        <end position="844"/>
    </location>
</feature>
<feature type="region of interest" description="Disordered" evidence="2">
    <location>
        <begin position="458"/>
        <end position="502"/>
    </location>
</feature>
<evidence type="ECO:0000256" key="2">
    <source>
        <dbReference type="SAM" id="MobiDB-lite"/>
    </source>
</evidence>
<feature type="compositionally biased region" description="Low complexity" evidence="2">
    <location>
        <begin position="398"/>
        <end position="407"/>
    </location>
</feature>